<protein>
    <submittedName>
        <fullName evidence="1">Uncharacterized protein</fullName>
    </submittedName>
</protein>
<proteinExistence type="predicted"/>
<dbReference type="EMBL" id="AP011482">
    <property type="protein sequence ID" value="BBD82404.1"/>
    <property type="molecule type" value="Genomic_DNA"/>
</dbReference>
<evidence type="ECO:0000313" key="1">
    <source>
        <dbReference type="EMBL" id="BBD82391.1"/>
    </source>
</evidence>
<name>A0A679B8T8_ORYSI</name>
<reference evidence="2" key="2">
    <citation type="submission" date="2009-05" db="EMBL/GenBank/DDBJ databases">
        <title>Oryza sativa Indica Group genomic DNA, chromosome 11, BAC clone:K0367D03, cultivar:Kasalath.</title>
        <authorList>
            <person name="Matsumoto T."/>
            <person name="Wu J."/>
            <person name="Kanamori H."/>
        </authorList>
    </citation>
    <scope>NUCLEOTIDE SEQUENCE</scope>
</reference>
<reference evidence="1" key="1">
    <citation type="submission" date="2009-05" db="EMBL/GenBank/DDBJ databases">
        <title>Oryza sativa Indica Group genomic DNA, chromosome 11, BAC clone:K0123C06, cultivar:Kasalath.</title>
        <authorList>
            <person name="Matsumoto T."/>
            <person name="Wu J."/>
            <person name="Kanamori H."/>
        </authorList>
    </citation>
    <scope>NUCLEOTIDE SEQUENCE</scope>
</reference>
<dbReference type="AlphaFoldDB" id="A0A679B8T8"/>
<gene>
    <name evidence="1" type="primary">K0123C06.25</name>
    <name evidence="2" type="synonym">K0367D03.2</name>
</gene>
<organism evidence="1">
    <name type="scientific">Oryza sativa subsp. indica</name>
    <name type="common">Rice</name>
    <dbReference type="NCBI Taxonomy" id="39946"/>
    <lineage>
        <taxon>Eukaryota</taxon>
        <taxon>Viridiplantae</taxon>
        <taxon>Streptophyta</taxon>
        <taxon>Embryophyta</taxon>
        <taxon>Tracheophyta</taxon>
        <taxon>Spermatophyta</taxon>
        <taxon>Magnoliopsida</taxon>
        <taxon>Liliopsida</taxon>
        <taxon>Poales</taxon>
        <taxon>Poaceae</taxon>
        <taxon>BOP clade</taxon>
        <taxon>Oryzoideae</taxon>
        <taxon>Oryzeae</taxon>
        <taxon>Oryzinae</taxon>
        <taxon>Oryza</taxon>
        <taxon>Oryza sativa</taxon>
    </lineage>
</organism>
<accession>A0A679B8T8</accession>
<dbReference type="EMBL" id="AP011481">
    <property type="protein sequence ID" value="BBD82391.1"/>
    <property type="molecule type" value="Genomic_DNA"/>
</dbReference>
<evidence type="ECO:0000313" key="2">
    <source>
        <dbReference type="EMBL" id="BBD82404.1"/>
    </source>
</evidence>
<sequence>MADDGDLRRRRRQQLAVAVAGDGDCRWRRRQQLRCLLASGRLLAACWGRATAQRRFAEAVAAVTAAVTVEAVATSTAGKESGARRGWRRRGGWAFRQQRLRWW</sequence>